<evidence type="ECO:0000259" key="1">
    <source>
        <dbReference type="Pfam" id="PF10074"/>
    </source>
</evidence>
<dbReference type="Pfam" id="PF10074">
    <property type="entry name" value="RovC_DNA-bd"/>
    <property type="match status" value="1"/>
</dbReference>
<evidence type="ECO:0000313" key="3">
    <source>
        <dbReference type="Proteomes" id="UP001262754"/>
    </source>
</evidence>
<reference evidence="2 3" key="1">
    <citation type="submission" date="2023-07" db="EMBL/GenBank/DDBJ databases">
        <title>Sorghum-associated microbial communities from plants grown in Nebraska, USA.</title>
        <authorList>
            <person name="Schachtman D."/>
        </authorList>
    </citation>
    <scope>NUCLEOTIDE SEQUENCE [LARGE SCALE GENOMIC DNA]</scope>
    <source>
        <strain evidence="2 3">DS2154</strain>
    </source>
</reference>
<protein>
    <recommendedName>
        <fullName evidence="1">T6SS Transcription factor RovC-like DNA binding domain-containing protein</fullName>
    </recommendedName>
</protein>
<proteinExistence type="predicted"/>
<organism evidence="2 3">
    <name type="scientific">Caulobacter rhizosphaerae</name>
    <dbReference type="NCBI Taxonomy" id="2010972"/>
    <lineage>
        <taxon>Bacteria</taxon>
        <taxon>Pseudomonadati</taxon>
        <taxon>Pseudomonadota</taxon>
        <taxon>Alphaproteobacteria</taxon>
        <taxon>Caulobacterales</taxon>
        <taxon>Caulobacteraceae</taxon>
        <taxon>Caulobacter</taxon>
    </lineage>
</organism>
<dbReference type="EMBL" id="JAVDRL010000003">
    <property type="protein sequence ID" value="MDR6530283.1"/>
    <property type="molecule type" value="Genomic_DNA"/>
</dbReference>
<dbReference type="InterPro" id="IPR018754">
    <property type="entry name" value="RovC-like_DNA-bd"/>
</dbReference>
<name>A0ABU1MVR3_9CAUL</name>
<accession>A0ABU1MVR3</accession>
<keyword evidence="3" id="KW-1185">Reference proteome</keyword>
<comment type="caution">
    <text evidence="2">The sequence shown here is derived from an EMBL/GenBank/DDBJ whole genome shotgun (WGS) entry which is preliminary data.</text>
</comment>
<dbReference type="RefSeq" id="WP_310029758.1">
    <property type="nucleotide sequence ID" value="NZ_JAVDRL010000003.1"/>
</dbReference>
<sequence>MWWRPEVDAELIQLQAAPAGSGARLRGPPPSALGEAWWSLGAGRDKIRLALLAHAASPGQPLAAIVPLDAAAPTRLRSLARLLRHLDGAPPPPDPITAQRRARLKAMLRALDGRACGAVHREIAAALWGQARVAAEPWKTSALRDATLRLVRDGGAMVRGGYVALLGAGPGRTTV</sequence>
<dbReference type="Proteomes" id="UP001262754">
    <property type="component" value="Unassembled WGS sequence"/>
</dbReference>
<feature type="domain" description="T6SS Transcription factor RovC-like DNA binding" evidence="1">
    <location>
        <begin position="65"/>
        <end position="166"/>
    </location>
</feature>
<evidence type="ECO:0000313" key="2">
    <source>
        <dbReference type="EMBL" id="MDR6530283.1"/>
    </source>
</evidence>
<gene>
    <name evidence="2" type="ORF">J2800_001019</name>
</gene>